<feature type="compositionally biased region" description="Polar residues" evidence="1">
    <location>
        <begin position="1"/>
        <end position="18"/>
    </location>
</feature>
<gene>
    <name evidence="2" type="ORF">RDB_LOCUS113177</name>
</gene>
<name>A0A8H3D6C0_9AGAM</name>
<organism evidence="2 3">
    <name type="scientific">Rhizoctonia solani</name>
    <dbReference type="NCBI Taxonomy" id="456999"/>
    <lineage>
        <taxon>Eukaryota</taxon>
        <taxon>Fungi</taxon>
        <taxon>Dikarya</taxon>
        <taxon>Basidiomycota</taxon>
        <taxon>Agaricomycotina</taxon>
        <taxon>Agaricomycetes</taxon>
        <taxon>Cantharellales</taxon>
        <taxon>Ceratobasidiaceae</taxon>
        <taxon>Rhizoctonia</taxon>
    </lineage>
</organism>
<comment type="caution">
    <text evidence="2">The sequence shown here is derived from an EMBL/GenBank/DDBJ whole genome shotgun (WGS) entry which is preliminary data.</text>
</comment>
<sequence>MARNTSIRQNQHSQTVPWGNQEDPSNRDESQGRRFGRWQAQLKQASELFEAEEEIGSLKQQLQERDTEIQCLQASRNGDAAHASAQPDGNRSTPTAELVAALSTYSIAEGIVVRATGRRCAALHMPWMDARQLSFRHRYDDSDGEVGDPVDEFWRSLRFEIAAPEVIVEEVTSHMSLTLAKRWFEPWFVPSFMSDDDFGECHPPRKRGNGAKQLLKDDAYMWAPDNFEDQKEPFERFFRSECLIRATKLFLLGPSSLEADKRAASAASGGLRLLGGFKGAS</sequence>
<evidence type="ECO:0000313" key="3">
    <source>
        <dbReference type="Proteomes" id="UP000663850"/>
    </source>
</evidence>
<accession>A0A8H3D6C0</accession>
<protein>
    <submittedName>
        <fullName evidence="2">Uncharacterized protein</fullName>
    </submittedName>
</protein>
<evidence type="ECO:0000313" key="2">
    <source>
        <dbReference type="EMBL" id="CAE6516680.1"/>
    </source>
</evidence>
<dbReference type="EMBL" id="CAJMWZ010006150">
    <property type="protein sequence ID" value="CAE6516680.1"/>
    <property type="molecule type" value="Genomic_DNA"/>
</dbReference>
<dbReference type="AlphaFoldDB" id="A0A8H3D6C0"/>
<feature type="region of interest" description="Disordered" evidence="1">
    <location>
        <begin position="1"/>
        <end position="35"/>
    </location>
</feature>
<reference evidence="2" key="1">
    <citation type="submission" date="2021-01" db="EMBL/GenBank/DDBJ databases">
        <authorList>
            <person name="Kaushik A."/>
        </authorList>
    </citation>
    <scope>NUCLEOTIDE SEQUENCE</scope>
    <source>
        <strain evidence="2">Type strain: AG8-Rh-89/</strain>
    </source>
</reference>
<dbReference type="Proteomes" id="UP000663850">
    <property type="component" value="Unassembled WGS sequence"/>
</dbReference>
<evidence type="ECO:0000256" key="1">
    <source>
        <dbReference type="SAM" id="MobiDB-lite"/>
    </source>
</evidence>
<proteinExistence type="predicted"/>